<evidence type="ECO:0000313" key="2">
    <source>
        <dbReference type="EMBL" id="PYH82326.1"/>
    </source>
</evidence>
<feature type="transmembrane region" description="Helical" evidence="1">
    <location>
        <begin position="12"/>
        <end position="31"/>
    </location>
</feature>
<protein>
    <submittedName>
        <fullName evidence="2">Uncharacterized protein</fullName>
    </submittedName>
</protein>
<evidence type="ECO:0000256" key="1">
    <source>
        <dbReference type="SAM" id="Phobius"/>
    </source>
</evidence>
<name>A0A319C943_9EURO</name>
<dbReference type="Proteomes" id="UP000248340">
    <property type="component" value="Unassembled WGS sequence"/>
</dbReference>
<evidence type="ECO:0000313" key="3">
    <source>
        <dbReference type="Proteomes" id="UP000248340"/>
    </source>
</evidence>
<proteinExistence type="predicted"/>
<dbReference type="VEuPathDB" id="FungiDB:BO82DRAFT_65686"/>
<accession>A0A319C943</accession>
<keyword evidence="1" id="KW-0472">Membrane</keyword>
<keyword evidence="1" id="KW-1133">Transmembrane helix</keyword>
<dbReference type="EMBL" id="KZ821696">
    <property type="protein sequence ID" value="PYH82326.1"/>
    <property type="molecule type" value="Genomic_DNA"/>
</dbReference>
<gene>
    <name evidence="2" type="ORF">BO82DRAFT_65686</name>
</gene>
<dbReference type="GeneID" id="37144182"/>
<sequence>MTGAWLSLSSRQLYYPILLVLLAAVACRSRMRGRRVIRYTRVGMYFCRPEGIVSSAVHIPDSSRTSVVKQDACRLRRVVHSMVLFVISRKQNGDSVLEISEL</sequence>
<keyword evidence="1" id="KW-0812">Transmembrane</keyword>
<dbReference type="RefSeq" id="XP_025492526.1">
    <property type="nucleotide sequence ID" value="XM_025641440.1"/>
</dbReference>
<organism evidence="2 3">
    <name type="scientific">Aspergillus uvarum CBS 121591</name>
    <dbReference type="NCBI Taxonomy" id="1448315"/>
    <lineage>
        <taxon>Eukaryota</taxon>
        <taxon>Fungi</taxon>
        <taxon>Dikarya</taxon>
        <taxon>Ascomycota</taxon>
        <taxon>Pezizomycotina</taxon>
        <taxon>Eurotiomycetes</taxon>
        <taxon>Eurotiomycetidae</taxon>
        <taxon>Eurotiales</taxon>
        <taxon>Aspergillaceae</taxon>
        <taxon>Aspergillus</taxon>
        <taxon>Aspergillus subgen. Circumdati</taxon>
    </lineage>
</organism>
<keyword evidence="3" id="KW-1185">Reference proteome</keyword>
<dbReference type="AlphaFoldDB" id="A0A319C943"/>
<reference evidence="2 3" key="1">
    <citation type="submission" date="2016-12" db="EMBL/GenBank/DDBJ databases">
        <title>The genomes of Aspergillus section Nigri reveals drivers in fungal speciation.</title>
        <authorList>
            <consortium name="DOE Joint Genome Institute"/>
            <person name="Vesth T.C."/>
            <person name="Nybo J."/>
            <person name="Theobald S."/>
            <person name="Brandl J."/>
            <person name="Frisvad J.C."/>
            <person name="Nielsen K.F."/>
            <person name="Lyhne E.K."/>
            <person name="Kogle M.E."/>
            <person name="Kuo A."/>
            <person name="Riley R."/>
            <person name="Clum A."/>
            <person name="Nolan M."/>
            <person name="Lipzen A."/>
            <person name="Salamov A."/>
            <person name="Henrissat B."/>
            <person name="Wiebenga A."/>
            <person name="De Vries R.P."/>
            <person name="Grigoriev I.V."/>
            <person name="Mortensen U.H."/>
            <person name="Andersen M.R."/>
            <person name="Baker S.E."/>
        </authorList>
    </citation>
    <scope>NUCLEOTIDE SEQUENCE [LARGE SCALE GENOMIC DNA]</scope>
    <source>
        <strain evidence="2 3">CBS 121591</strain>
    </source>
</reference>